<gene>
    <name evidence="1" type="ordered locus">MTR_1g115580</name>
</gene>
<proteinExistence type="predicted"/>
<keyword evidence="3" id="KW-1185">Reference proteome</keyword>
<reference evidence="1 3" key="2">
    <citation type="journal article" date="2014" name="BMC Genomics">
        <title>An improved genome release (version Mt4.0) for the model legume Medicago truncatula.</title>
        <authorList>
            <person name="Tang H."/>
            <person name="Krishnakumar V."/>
            <person name="Bidwell S."/>
            <person name="Rosen B."/>
            <person name="Chan A."/>
            <person name="Zhou S."/>
            <person name="Gentzbittel L."/>
            <person name="Childs K.L."/>
            <person name="Yandell M."/>
            <person name="Gundlach H."/>
            <person name="Mayer K.F."/>
            <person name="Schwartz D.C."/>
            <person name="Town C.D."/>
        </authorList>
    </citation>
    <scope>GENOME REANNOTATION</scope>
    <source>
        <strain evidence="1">A17</strain>
        <strain evidence="2 3">cv. Jemalong A17</strain>
    </source>
</reference>
<dbReference type="AlphaFoldDB" id="A0A072VR87"/>
<dbReference type="HOGENOM" id="CLU_2227092_0_0_1"/>
<dbReference type="Proteomes" id="UP000002051">
    <property type="component" value="Unassembled WGS sequence"/>
</dbReference>
<sequence>MVFFFQKYDWLVSRIYSLVVVTHSFVSRECQFRRLCLHCRRTTTICCCDTSSTDIRGWGKTGEIGDCLRGYDAGDCTVESHGRNKRSLMVVFFVENRSLFSTIKQF</sequence>
<reference evidence="2" key="3">
    <citation type="submission" date="2015-04" db="UniProtKB">
        <authorList>
            <consortium name="EnsemblPlants"/>
        </authorList>
    </citation>
    <scope>IDENTIFICATION</scope>
    <source>
        <strain evidence="2">cv. Jemalong A17</strain>
    </source>
</reference>
<reference evidence="1 3" key="1">
    <citation type="journal article" date="2011" name="Nature">
        <title>The Medicago genome provides insight into the evolution of rhizobial symbioses.</title>
        <authorList>
            <person name="Young N.D."/>
            <person name="Debelle F."/>
            <person name="Oldroyd G.E."/>
            <person name="Geurts R."/>
            <person name="Cannon S.B."/>
            <person name="Udvardi M.K."/>
            <person name="Benedito V.A."/>
            <person name="Mayer K.F."/>
            <person name="Gouzy J."/>
            <person name="Schoof H."/>
            <person name="Van de Peer Y."/>
            <person name="Proost S."/>
            <person name="Cook D.R."/>
            <person name="Meyers B.C."/>
            <person name="Spannagl M."/>
            <person name="Cheung F."/>
            <person name="De Mita S."/>
            <person name="Krishnakumar V."/>
            <person name="Gundlach H."/>
            <person name="Zhou S."/>
            <person name="Mudge J."/>
            <person name="Bharti A.K."/>
            <person name="Murray J.D."/>
            <person name="Naoumkina M.A."/>
            <person name="Rosen B."/>
            <person name="Silverstein K.A."/>
            <person name="Tang H."/>
            <person name="Rombauts S."/>
            <person name="Zhao P.X."/>
            <person name="Zhou P."/>
            <person name="Barbe V."/>
            <person name="Bardou P."/>
            <person name="Bechner M."/>
            <person name="Bellec A."/>
            <person name="Berger A."/>
            <person name="Berges H."/>
            <person name="Bidwell S."/>
            <person name="Bisseling T."/>
            <person name="Choisne N."/>
            <person name="Couloux A."/>
            <person name="Denny R."/>
            <person name="Deshpande S."/>
            <person name="Dai X."/>
            <person name="Doyle J.J."/>
            <person name="Dudez A.M."/>
            <person name="Farmer A.D."/>
            <person name="Fouteau S."/>
            <person name="Franken C."/>
            <person name="Gibelin C."/>
            <person name="Gish J."/>
            <person name="Goldstein S."/>
            <person name="Gonzalez A.J."/>
            <person name="Green P.J."/>
            <person name="Hallab A."/>
            <person name="Hartog M."/>
            <person name="Hua A."/>
            <person name="Humphray S.J."/>
            <person name="Jeong D.H."/>
            <person name="Jing Y."/>
            <person name="Jocker A."/>
            <person name="Kenton S.M."/>
            <person name="Kim D.J."/>
            <person name="Klee K."/>
            <person name="Lai H."/>
            <person name="Lang C."/>
            <person name="Lin S."/>
            <person name="Macmil S.L."/>
            <person name="Magdelenat G."/>
            <person name="Matthews L."/>
            <person name="McCorrison J."/>
            <person name="Monaghan E.L."/>
            <person name="Mun J.H."/>
            <person name="Najar F.Z."/>
            <person name="Nicholson C."/>
            <person name="Noirot C."/>
            <person name="O'Bleness M."/>
            <person name="Paule C.R."/>
            <person name="Poulain J."/>
            <person name="Prion F."/>
            <person name="Qin B."/>
            <person name="Qu C."/>
            <person name="Retzel E.F."/>
            <person name="Riddle C."/>
            <person name="Sallet E."/>
            <person name="Samain S."/>
            <person name="Samson N."/>
            <person name="Sanders I."/>
            <person name="Saurat O."/>
            <person name="Scarpelli C."/>
            <person name="Schiex T."/>
            <person name="Segurens B."/>
            <person name="Severin A.J."/>
            <person name="Sherrier D.J."/>
            <person name="Shi R."/>
            <person name="Sims S."/>
            <person name="Singer S.R."/>
            <person name="Sinharoy S."/>
            <person name="Sterck L."/>
            <person name="Viollet A."/>
            <person name="Wang B.B."/>
            <person name="Wang K."/>
            <person name="Wang M."/>
            <person name="Wang X."/>
            <person name="Warfsmann J."/>
            <person name="Weissenbach J."/>
            <person name="White D.D."/>
            <person name="White J.D."/>
            <person name="Wiley G.B."/>
            <person name="Wincker P."/>
            <person name="Xing Y."/>
            <person name="Yang L."/>
            <person name="Yao Z."/>
            <person name="Ying F."/>
            <person name="Zhai J."/>
            <person name="Zhou L."/>
            <person name="Zuber A."/>
            <person name="Denarie J."/>
            <person name="Dixon R.A."/>
            <person name="May G.D."/>
            <person name="Schwartz D.C."/>
            <person name="Rogers J."/>
            <person name="Quetier F."/>
            <person name="Town C.D."/>
            <person name="Roe B.A."/>
        </authorList>
    </citation>
    <scope>NUCLEOTIDE SEQUENCE [LARGE SCALE GENOMIC DNA]</scope>
    <source>
        <strain evidence="1">A17</strain>
        <strain evidence="2 3">cv. Jemalong A17</strain>
    </source>
</reference>
<dbReference type="EnsemblPlants" id="KEH44514">
    <property type="protein sequence ID" value="KEH44514"/>
    <property type="gene ID" value="MTR_1g115580"/>
</dbReference>
<accession>A0A072VR87</accession>
<evidence type="ECO:0000313" key="3">
    <source>
        <dbReference type="Proteomes" id="UP000002051"/>
    </source>
</evidence>
<evidence type="ECO:0000313" key="2">
    <source>
        <dbReference type="EnsemblPlants" id="KEH44514"/>
    </source>
</evidence>
<organism evidence="1 3">
    <name type="scientific">Medicago truncatula</name>
    <name type="common">Barrel medic</name>
    <name type="synonym">Medicago tribuloides</name>
    <dbReference type="NCBI Taxonomy" id="3880"/>
    <lineage>
        <taxon>Eukaryota</taxon>
        <taxon>Viridiplantae</taxon>
        <taxon>Streptophyta</taxon>
        <taxon>Embryophyta</taxon>
        <taxon>Tracheophyta</taxon>
        <taxon>Spermatophyta</taxon>
        <taxon>Magnoliopsida</taxon>
        <taxon>eudicotyledons</taxon>
        <taxon>Gunneridae</taxon>
        <taxon>Pentapetalae</taxon>
        <taxon>rosids</taxon>
        <taxon>fabids</taxon>
        <taxon>Fabales</taxon>
        <taxon>Fabaceae</taxon>
        <taxon>Papilionoideae</taxon>
        <taxon>50 kb inversion clade</taxon>
        <taxon>NPAAA clade</taxon>
        <taxon>Hologalegina</taxon>
        <taxon>IRL clade</taxon>
        <taxon>Trifolieae</taxon>
        <taxon>Medicago</taxon>
    </lineage>
</organism>
<dbReference type="EMBL" id="CM001217">
    <property type="protein sequence ID" value="KEH44514.1"/>
    <property type="molecule type" value="Genomic_DNA"/>
</dbReference>
<name>A0A072VR87_MEDTR</name>
<protein>
    <submittedName>
        <fullName evidence="1 2">Uncharacterized protein</fullName>
    </submittedName>
</protein>
<evidence type="ECO:0000313" key="1">
    <source>
        <dbReference type="EMBL" id="KEH44514.1"/>
    </source>
</evidence>